<dbReference type="AlphaFoldDB" id="A0A7G1KFH0"/>
<dbReference type="PANTHER" id="PTHR16305">
    <property type="entry name" value="TESTICULAR SOLUBLE ADENYLYL CYCLASE"/>
    <property type="match status" value="1"/>
</dbReference>
<dbReference type="SMART" id="SM00421">
    <property type="entry name" value="HTH_LUXR"/>
    <property type="match status" value="1"/>
</dbReference>
<dbReference type="SUPFAM" id="SSF46894">
    <property type="entry name" value="C-terminal effector domain of the bipartite response regulators"/>
    <property type="match status" value="1"/>
</dbReference>
<dbReference type="KEGG" id="nwl:NWFMUON74_18040"/>
<dbReference type="Gene3D" id="1.10.10.10">
    <property type="entry name" value="Winged helix-like DNA-binding domain superfamily/Winged helix DNA-binding domain"/>
    <property type="match status" value="1"/>
</dbReference>
<keyword evidence="5" id="KW-1185">Reference proteome</keyword>
<dbReference type="RefSeq" id="WP_187687354.1">
    <property type="nucleotide sequence ID" value="NZ_AP023396.1"/>
</dbReference>
<keyword evidence="1" id="KW-0547">Nucleotide-binding</keyword>
<protein>
    <submittedName>
        <fullName evidence="4">Transcriptional regulator</fullName>
    </submittedName>
</protein>
<accession>A0A7G1KFH0</accession>
<dbReference type="InterPro" id="IPR000792">
    <property type="entry name" value="Tscrpt_reg_LuxR_C"/>
</dbReference>
<reference evidence="4 5" key="1">
    <citation type="submission" date="2020-08" db="EMBL/GenBank/DDBJ databases">
        <title>Genome Sequencing of Nocardia wallacei strain FMUON74 and assembly.</title>
        <authorList>
            <person name="Toyokawa M."/>
            <person name="Uesaka K."/>
        </authorList>
    </citation>
    <scope>NUCLEOTIDE SEQUENCE [LARGE SCALE GENOMIC DNA]</scope>
    <source>
        <strain evidence="4 5">FMUON74</strain>
    </source>
</reference>
<dbReference type="InterPro" id="IPR027417">
    <property type="entry name" value="P-loop_NTPase"/>
</dbReference>
<dbReference type="Pfam" id="PF00196">
    <property type="entry name" value="GerE"/>
    <property type="match status" value="1"/>
</dbReference>
<organism evidence="4 5">
    <name type="scientific">Nocardia wallacei</name>
    <dbReference type="NCBI Taxonomy" id="480035"/>
    <lineage>
        <taxon>Bacteria</taxon>
        <taxon>Bacillati</taxon>
        <taxon>Actinomycetota</taxon>
        <taxon>Actinomycetes</taxon>
        <taxon>Mycobacteriales</taxon>
        <taxon>Nocardiaceae</taxon>
        <taxon>Nocardia</taxon>
    </lineage>
</organism>
<dbReference type="CDD" id="cd06170">
    <property type="entry name" value="LuxR_C_like"/>
    <property type="match status" value="1"/>
</dbReference>
<dbReference type="SUPFAM" id="SSF52540">
    <property type="entry name" value="P-loop containing nucleoside triphosphate hydrolases"/>
    <property type="match status" value="1"/>
</dbReference>
<dbReference type="PROSITE" id="PS50043">
    <property type="entry name" value="HTH_LUXR_2"/>
    <property type="match status" value="1"/>
</dbReference>
<gene>
    <name evidence="4" type="ORF">NWFMUON74_18040</name>
</gene>
<evidence type="ECO:0000259" key="3">
    <source>
        <dbReference type="PROSITE" id="PS50043"/>
    </source>
</evidence>
<evidence type="ECO:0000313" key="4">
    <source>
        <dbReference type="EMBL" id="BCK54032.1"/>
    </source>
</evidence>
<sequence>MTDTAISSPGKLYGRDRERAALAALVGRARAGEGGSAIVSGEPGIGKSALLDDAGDNAAGMRVIRVHCAVSEADMAFATLHQLLLPGLDLLHFLPEPLSDALRAVFGLSDGRAPNPRPVGSATLSLLSRMAGERPLLILVDDAHRADSASIEILEFVVRRVRAAPIAMVFAVCPEDGGRSVRGGEVEVRLRGLDRPSARELLLDRLGRRPTPAQEHEVLTAAGGNPLAIKGFPVVRPLMGRPLPIAERLRLAFARRVARHREPLRQLLLLIAAEGECCWNVLCCAATLFEPDLRPQQDWLVTLDDLIVVDGSTVGFRHPLVRSAVYYGAAPSARKRAHRALAAADGADVVRRARHLGQFVEGRDEAAAEECERAARIAACSSPLTAAVLSDRAVELGELRAARPRRLVASATAWWRVGDFDRVESALACIDGADLRDGTTRLRVMWLRAAMELRFGRPADAVAMVRTVLDTAVKAPLQQSIPLLLLLQEACSATVGRDELSDVMDRLPLAGSGEADLLGRMVRGCCRVREGKDPGLHPGDVAAVEQLTDPGLLSWATGAVWELGHRARARRLSRSAMRQARRLMTPVYLVSALRHAVDHESASGHFDAAEALAEEGLQVAEATGQRNAILGFRGCLVVLAALRGRESQALPLARELIADALSQGVPDAVIAARRALGLLDLAAGRPEQALVHFGPLVDGAYRAPAMADVPDLIEAAVQLDRPDLATEPLALFTRWAKATAAPESQALAARCRALLSPADVATTEFLRAVALHERGDQPLETARTLLLFGRHLRRRRRRSQARTPLRAALAGFHSLGATLWAERARDELRAMGETVNSRAAGRMSALTPQELRIATAVSQGSTNRDIAAQLFLSHRTVDHHLRKIFRKTGVGSRAELTRLVLTDNDGDANSESREP</sequence>
<dbReference type="InterPro" id="IPR036388">
    <property type="entry name" value="WH-like_DNA-bd_sf"/>
</dbReference>
<evidence type="ECO:0000256" key="1">
    <source>
        <dbReference type="ARBA" id="ARBA00022741"/>
    </source>
</evidence>
<dbReference type="GO" id="GO:0004016">
    <property type="term" value="F:adenylate cyclase activity"/>
    <property type="evidence" value="ECO:0007669"/>
    <property type="project" value="TreeGrafter"/>
</dbReference>
<name>A0A7G1KFH0_9NOCA</name>
<evidence type="ECO:0000313" key="5">
    <source>
        <dbReference type="Proteomes" id="UP000516173"/>
    </source>
</evidence>
<dbReference type="GO" id="GO:0003677">
    <property type="term" value="F:DNA binding"/>
    <property type="evidence" value="ECO:0007669"/>
    <property type="project" value="InterPro"/>
</dbReference>
<dbReference type="PANTHER" id="PTHR16305:SF35">
    <property type="entry name" value="TRANSCRIPTIONAL ACTIVATOR DOMAIN"/>
    <property type="match status" value="1"/>
</dbReference>
<dbReference type="Pfam" id="PF13191">
    <property type="entry name" value="AAA_16"/>
    <property type="match status" value="1"/>
</dbReference>
<dbReference type="InterPro" id="IPR041664">
    <property type="entry name" value="AAA_16"/>
</dbReference>
<dbReference type="InterPro" id="IPR016032">
    <property type="entry name" value="Sig_transdc_resp-reg_C-effctor"/>
</dbReference>
<dbReference type="Proteomes" id="UP000516173">
    <property type="component" value="Chromosome"/>
</dbReference>
<evidence type="ECO:0000256" key="2">
    <source>
        <dbReference type="ARBA" id="ARBA00022840"/>
    </source>
</evidence>
<dbReference type="GO" id="GO:0005737">
    <property type="term" value="C:cytoplasm"/>
    <property type="evidence" value="ECO:0007669"/>
    <property type="project" value="TreeGrafter"/>
</dbReference>
<dbReference type="GO" id="GO:0005524">
    <property type="term" value="F:ATP binding"/>
    <property type="evidence" value="ECO:0007669"/>
    <property type="project" value="UniProtKB-KW"/>
</dbReference>
<dbReference type="GO" id="GO:0006355">
    <property type="term" value="P:regulation of DNA-templated transcription"/>
    <property type="evidence" value="ECO:0007669"/>
    <property type="project" value="InterPro"/>
</dbReference>
<dbReference type="EMBL" id="AP023396">
    <property type="protein sequence ID" value="BCK54032.1"/>
    <property type="molecule type" value="Genomic_DNA"/>
</dbReference>
<dbReference type="PRINTS" id="PR00038">
    <property type="entry name" value="HTHLUXR"/>
</dbReference>
<proteinExistence type="predicted"/>
<keyword evidence="2" id="KW-0067">ATP-binding</keyword>
<dbReference type="GeneID" id="80346376"/>
<feature type="domain" description="HTH luxR-type" evidence="3">
    <location>
        <begin position="839"/>
        <end position="904"/>
    </location>
</feature>